<keyword evidence="1" id="KW-1133">Transmembrane helix</keyword>
<evidence type="ECO:0000256" key="1">
    <source>
        <dbReference type="SAM" id="Phobius"/>
    </source>
</evidence>
<dbReference type="EMBL" id="JARKHS020003965">
    <property type="protein sequence ID" value="KAK8785087.1"/>
    <property type="molecule type" value="Genomic_DNA"/>
</dbReference>
<sequence length="636" mass="71258">MVDELSKHPDDVRTLNEPNSWSFALGATAVLGITASIIILLCLFEEAPTLAVTKRHFCCPQIVDEILAAANLTIDPCQNAYEHTCFAYASRWDDYDTRPVTVSTDPVRGFATTEAGRAVAAYYRACLVAPSLNESVGRKAAEAILKYTHITSPMDTESLLELVFTLPLKYGLPSVLNAQVKNKHGRGSYTDLHITLMSASRLPNYFSANETDEIRTDICNTINDALLSNVGLKDVYQFFQELDKISSYEEINSLESLLTLTTRVTVGKWKKALVNLINFDAVKSISGVPLRILNSTLENFLDPERQPRTTALALVSSSIHLVSRIAITTEKSEDRRFFCEVRAKELQPLWILDSIGYFPTQSQDVAIRRTYLALVSVITRKLSTWMPSEDLQNLMTELNEVRLLLPSEVVPKSGQVPNFDIPFAQAYLEGREYMFWAFTHHTRALHIGEDFIKDLGKKSITSANKTLVVPTVIYKMVRLENNTDPIVVMPTIGVLLADAVWKAVFSVNSSNNTTERLNSYHNCLADSLLNVTQFHSSSRPPDTYWLSLESSVEACRADNWRDPLDKSERWNLTRGQAFYMIYVAYHHCKPAMGSALPLAAFDASAFLSSFSDYLRSYRCNDNAVSRSTSACSLQRA</sequence>
<feature type="transmembrane region" description="Helical" evidence="1">
    <location>
        <begin position="20"/>
        <end position="44"/>
    </location>
</feature>
<dbReference type="Proteomes" id="UP001321473">
    <property type="component" value="Unassembled WGS sequence"/>
</dbReference>
<dbReference type="AlphaFoldDB" id="A0AAQ4FCY5"/>
<comment type="caution">
    <text evidence="2">The sequence shown here is derived from an EMBL/GenBank/DDBJ whole genome shotgun (WGS) entry which is preliminary data.</text>
</comment>
<dbReference type="SUPFAM" id="SSF55486">
    <property type="entry name" value="Metalloproteases ('zincins'), catalytic domain"/>
    <property type="match status" value="1"/>
</dbReference>
<keyword evidence="3" id="KW-1185">Reference proteome</keyword>
<keyword evidence="1" id="KW-0472">Membrane</keyword>
<keyword evidence="1" id="KW-0812">Transmembrane</keyword>
<evidence type="ECO:0000313" key="2">
    <source>
        <dbReference type="EMBL" id="KAK8785087.1"/>
    </source>
</evidence>
<gene>
    <name evidence="2" type="ORF">V5799_008545</name>
</gene>
<proteinExistence type="predicted"/>
<name>A0AAQ4FCY5_AMBAM</name>
<protein>
    <submittedName>
        <fullName evidence="2">Uncharacterized protein</fullName>
    </submittedName>
</protein>
<organism evidence="2 3">
    <name type="scientific">Amblyomma americanum</name>
    <name type="common">Lone star tick</name>
    <dbReference type="NCBI Taxonomy" id="6943"/>
    <lineage>
        <taxon>Eukaryota</taxon>
        <taxon>Metazoa</taxon>
        <taxon>Ecdysozoa</taxon>
        <taxon>Arthropoda</taxon>
        <taxon>Chelicerata</taxon>
        <taxon>Arachnida</taxon>
        <taxon>Acari</taxon>
        <taxon>Parasitiformes</taxon>
        <taxon>Ixodida</taxon>
        <taxon>Ixodoidea</taxon>
        <taxon>Ixodidae</taxon>
        <taxon>Amblyomminae</taxon>
        <taxon>Amblyomma</taxon>
    </lineage>
</organism>
<accession>A0AAQ4FCY5</accession>
<evidence type="ECO:0000313" key="3">
    <source>
        <dbReference type="Proteomes" id="UP001321473"/>
    </source>
</evidence>
<reference evidence="2 3" key="1">
    <citation type="journal article" date="2023" name="Arcadia Sci">
        <title>De novo assembly of a long-read Amblyomma americanum tick genome.</title>
        <authorList>
            <person name="Chou S."/>
            <person name="Poskanzer K.E."/>
            <person name="Rollins M."/>
            <person name="Thuy-Boun P.S."/>
        </authorList>
    </citation>
    <scope>NUCLEOTIDE SEQUENCE [LARGE SCALE GENOMIC DNA]</scope>
    <source>
        <strain evidence="2">F_SG_1</strain>
        <tissue evidence="2">Salivary glands</tissue>
    </source>
</reference>